<organism evidence="1 2">
    <name type="scientific">Rhizobium miluonense</name>
    <dbReference type="NCBI Taxonomy" id="411945"/>
    <lineage>
        <taxon>Bacteria</taxon>
        <taxon>Pseudomonadati</taxon>
        <taxon>Pseudomonadota</taxon>
        <taxon>Alphaproteobacteria</taxon>
        <taxon>Hyphomicrobiales</taxon>
        <taxon>Rhizobiaceae</taxon>
        <taxon>Rhizobium/Agrobacterium group</taxon>
        <taxon>Rhizobium</taxon>
    </lineage>
</organism>
<sequence length="109" mass="11881">MRNRRFQPGDTIKLKPGILGNAHPIGTGRILSCLPEEKGLSRYRVRFENETFERSIGQDDIDLTASSLSTQAGTAEGKPGSSWVNAHTIRTGPTAATAVRSNFAGKRQR</sequence>
<protein>
    <recommendedName>
        <fullName evidence="3">Cold-shock protein</fullName>
    </recommendedName>
</protein>
<reference evidence="2" key="1">
    <citation type="submission" date="2016-08" db="EMBL/GenBank/DDBJ databases">
        <authorList>
            <person name="Varghese N."/>
            <person name="Submissions Spin"/>
        </authorList>
    </citation>
    <scope>NUCLEOTIDE SEQUENCE [LARGE SCALE GENOMIC DNA]</scope>
    <source>
        <strain evidence="2">HAMBI 2971</strain>
    </source>
</reference>
<dbReference type="RefSeq" id="WP_092854030.1">
    <property type="nucleotide sequence ID" value="NZ_FMAH01000037.1"/>
</dbReference>
<evidence type="ECO:0000313" key="1">
    <source>
        <dbReference type="EMBL" id="SCB42445.1"/>
    </source>
</evidence>
<name>A0A1C3WRA8_9HYPH</name>
<dbReference type="OrthoDB" id="8282301at2"/>
<dbReference type="Proteomes" id="UP000199435">
    <property type="component" value="Unassembled WGS sequence"/>
</dbReference>
<dbReference type="EMBL" id="FMAH01000037">
    <property type="protein sequence ID" value="SCB42445.1"/>
    <property type="molecule type" value="Genomic_DNA"/>
</dbReference>
<evidence type="ECO:0000313" key="2">
    <source>
        <dbReference type="Proteomes" id="UP000199435"/>
    </source>
</evidence>
<dbReference type="STRING" id="411945.GA0061102_103725"/>
<keyword evidence="2" id="KW-1185">Reference proteome</keyword>
<accession>A0A1C3WRA8</accession>
<gene>
    <name evidence="1" type="ORF">GA0061102_103725</name>
</gene>
<evidence type="ECO:0008006" key="3">
    <source>
        <dbReference type="Google" id="ProtNLM"/>
    </source>
</evidence>
<proteinExistence type="predicted"/>
<dbReference type="AlphaFoldDB" id="A0A1C3WRA8"/>